<keyword evidence="4 5" id="KW-0472">Membrane</keyword>
<dbReference type="GO" id="GO:0050136">
    <property type="term" value="F:NADH dehydrogenase (quinone) (non-electrogenic) activity"/>
    <property type="evidence" value="ECO:0007669"/>
    <property type="project" value="UniProtKB-UniRule"/>
</dbReference>
<keyword evidence="5" id="KW-1003">Cell membrane</keyword>
<feature type="transmembrane region" description="Helical" evidence="5">
    <location>
        <begin position="440"/>
        <end position="462"/>
    </location>
</feature>
<organism evidence="8 9">
    <name type="scientific">Saccharomonospora cyanea NA-134</name>
    <dbReference type="NCBI Taxonomy" id="882082"/>
    <lineage>
        <taxon>Bacteria</taxon>
        <taxon>Bacillati</taxon>
        <taxon>Actinomycetota</taxon>
        <taxon>Actinomycetes</taxon>
        <taxon>Pseudonocardiales</taxon>
        <taxon>Pseudonocardiaceae</taxon>
        <taxon>Saccharomonospora</taxon>
    </lineage>
</organism>
<feature type="transmembrane region" description="Helical" evidence="5">
    <location>
        <begin position="160"/>
        <end position="181"/>
    </location>
</feature>
<dbReference type="EMBL" id="CM001440">
    <property type="protein sequence ID" value="EHR61322.1"/>
    <property type="molecule type" value="Genomic_DNA"/>
</dbReference>
<feature type="transmembrane region" description="Helical" evidence="5">
    <location>
        <begin position="399"/>
        <end position="419"/>
    </location>
</feature>
<evidence type="ECO:0000256" key="1">
    <source>
        <dbReference type="ARBA" id="ARBA00004127"/>
    </source>
</evidence>
<keyword evidence="3 5" id="KW-1133">Transmembrane helix</keyword>
<feature type="transmembrane region" description="Helical" evidence="5">
    <location>
        <begin position="39"/>
        <end position="59"/>
    </location>
</feature>
<accession>H5XDK1</accession>
<proteinExistence type="inferred from homology"/>
<dbReference type="OrthoDB" id="9811718at2"/>
<evidence type="ECO:0000256" key="2">
    <source>
        <dbReference type="ARBA" id="ARBA00022692"/>
    </source>
</evidence>
<dbReference type="eggNOG" id="COG1007">
    <property type="taxonomic scope" value="Bacteria"/>
</dbReference>
<dbReference type="Pfam" id="PF00361">
    <property type="entry name" value="Proton_antipo_M"/>
    <property type="match status" value="1"/>
</dbReference>
<feature type="transmembrane region" description="Helical" evidence="5">
    <location>
        <begin position="325"/>
        <end position="346"/>
    </location>
</feature>
<dbReference type="Proteomes" id="UP000002791">
    <property type="component" value="Chromosome"/>
</dbReference>
<keyword evidence="2 5" id="KW-0812">Transmembrane</keyword>
<keyword evidence="9" id="KW-1185">Reference proteome</keyword>
<evidence type="ECO:0000256" key="5">
    <source>
        <dbReference type="HAMAP-Rule" id="MF_00445"/>
    </source>
</evidence>
<dbReference type="GO" id="GO:0008137">
    <property type="term" value="F:NADH dehydrogenase (ubiquinone) activity"/>
    <property type="evidence" value="ECO:0007669"/>
    <property type="project" value="InterPro"/>
</dbReference>
<name>H5XDK1_9PSEU</name>
<dbReference type="GO" id="GO:0048038">
    <property type="term" value="F:quinone binding"/>
    <property type="evidence" value="ECO:0007669"/>
    <property type="project" value="UniProtKB-KW"/>
</dbReference>
<keyword evidence="8" id="KW-0830">Ubiquinone</keyword>
<comment type="subunit">
    <text evidence="5">NDH-1 is composed of 14 different subunits. Subunits NuoA, H, J, K, L, M, N constitute the membrane sector of the complex.</text>
</comment>
<dbReference type="GO" id="GO:0042773">
    <property type="term" value="P:ATP synthesis coupled electron transport"/>
    <property type="evidence" value="ECO:0007669"/>
    <property type="project" value="InterPro"/>
</dbReference>
<evidence type="ECO:0000313" key="8">
    <source>
        <dbReference type="EMBL" id="EHR61322.1"/>
    </source>
</evidence>
<dbReference type="PANTHER" id="PTHR22773">
    <property type="entry name" value="NADH DEHYDROGENASE"/>
    <property type="match status" value="1"/>
</dbReference>
<dbReference type="AlphaFoldDB" id="H5XDK1"/>
<feature type="domain" description="NADH:quinone oxidoreductase/Mrp antiporter transmembrane" evidence="7">
    <location>
        <begin position="124"/>
        <end position="410"/>
    </location>
</feature>
<feature type="transmembrane region" description="Helical" evidence="5">
    <location>
        <begin position="130"/>
        <end position="148"/>
    </location>
</feature>
<comment type="function">
    <text evidence="5">NDH-1 shuttles electrons from NADH, via FMN and iron-sulfur (Fe-S) centers, to quinones in the respiratory chain. The immediate electron acceptor for the enzyme in this species is believed to be a menaquinone. Couples the redox reaction to proton translocation (for every two electrons transferred, four hydrogen ions are translocated across the cytoplasmic membrane), and thus conserves the redox energy in a proton gradient.</text>
</comment>
<dbReference type="InterPro" id="IPR001750">
    <property type="entry name" value="ND/Mrp_TM"/>
</dbReference>
<feature type="transmembrane region" description="Helical" evidence="5">
    <location>
        <begin position="12"/>
        <end position="32"/>
    </location>
</feature>
<feature type="transmembrane region" description="Helical" evidence="5">
    <location>
        <begin position="268"/>
        <end position="289"/>
    </location>
</feature>
<feature type="transmembrane region" description="Helical" evidence="5">
    <location>
        <begin position="296"/>
        <end position="319"/>
    </location>
</feature>
<feature type="transmembrane region" description="Helical" evidence="5">
    <location>
        <begin position="71"/>
        <end position="95"/>
    </location>
</feature>
<feature type="transmembrane region" description="Helical" evidence="5">
    <location>
        <begin position="358"/>
        <end position="379"/>
    </location>
</feature>
<reference evidence="8 9" key="1">
    <citation type="submission" date="2011-11" db="EMBL/GenBank/DDBJ databases">
        <title>The Noncontiguous Finished sequence of Saccharomonospora cyanea NA-134.</title>
        <authorList>
            <consortium name="US DOE Joint Genome Institute"/>
            <person name="Lucas S."/>
            <person name="Han J."/>
            <person name="Lapidus A."/>
            <person name="Cheng J.-F."/>
            <person name="Goodwin L."/>
            <person name="Pitluck S."/>
            <person name="Peters L."/>
            <person name="Ovchinnikova G."/>
            <person name="Lu M."/>
            <person name="Detter J.C."/>
            <person name="Han C."/>
            <person name="Tapia R."/>
            <person name="Land M."/>
            <person name="Hauser L."/>
            <person name="Kyrpides N."/>
            <person name="Ivanova N."/>
            <person name="Pagani I."/>
            <person name="Brambilla E.-M."/>
            <person name="Klenk H.-P."/>
            <person name="Woyke T."/>
        </authorList>
    </citation>
    <scope>NUCLEOTIDE SEQUENCE [LARGE SCALE GENOMIC DNA]</scope>
    <source>
        <strain evidence="8 9">NA-134</strain>
    </source>
</reference>
<protein>
    <recommendedName>
        <fullName evidence="5">NADH-quinone oxidoreductase subunit N</fullName>
        <ecNumber evidence="5">7.1.1.-</ecNumber>
    </recommendedName>
    <alternativeName>
        <fullName evidence="5">NADH dehydrogenase I subunit N</fullName>
    </alternativeName>
    <alternativeName>
        <fullName evidence="5">NDH-1 subunit N</fullName>
    </alternativeName>
</protein>
<gene>
    <name evidence="5" type="primary">nuoN</name>
    <name evidence="8" type="ORF">SaccyDRAFT_2449</name>
</gene>
<comment type="subcellular location">
    <subcellularLocation>
        <location evidence="5">Cell membrane</location>
        <topology evidence="5">Multi-pass membrane protein</topology>
    </subcellularLocation>
    <subcellularLocation>
        <location evidence="1">Endomembrane system</location>
        <topology evidence="1">Multi-pass membrane protein</topology>
    </subcellularLocation>
    <subcellularLocation>
        <location evidence="6">Membrane</location>
        <topology evidence="6">Multi-pass membrane protein</topology>
    </subcellularLocation>
</comment>
<dbReference type="InterPro" id="IPR010096">
    <property type="entry name" value="NADH-Q_OxRdtase_suN/2"/>
</dbReference>
<dbReference type="HOGENOM" id="CLU_007100_1_3_11"/>
<evidence type="ECO:0000256" key="6">
    <source>
        <dbReference type="RuleBase" id="RU000320"/>
    </source>
</evidence>
<keyword evidence="5" id="KW-1278">Translocase</keyword>
<feature type="transmembrane region" description="Helical" evidence="5">
    <location>
        <begin position="238"/>
        <end position="262"/>
    </location>
</feature>
<keyword evidence="5" id="KW-0874">Quinone</keyword>
<feature type="transmembrane region" description="Helical" evidence="5">
    <location>
        <begin position="107"/>
        <end position="124"/>
    </location>
</feature>
<comment type="catalytic activity">
    <reaction evidence="5">
        <text>a quinone + NADH + 5 H(+)(in) = a quinol + NAD(+) + 4 H(+)(out)</text>
        <dbReference type="Rhea" id="RHEA:57888"/>
        <dbReference type="ChEBI" id="CHEBI:15378"/>
        <dbReference type="ChEBI" id="CHEBI:24646"/>
        <dbReference type="ChEBI" id="CHEBI:57540"/>
        <dbReference type="ChEBI" id="CHEBI:57945"/>
        <dbReference type="ChEBI" id="CHEBI:132124"/>
    </reaction>
</comment>
<sequence>MPRTMLADLSLILPELFLTGGAVCGLLLGSYLPRRSQWLVDALAGVVCVAGVVATVVGWPNGGTTVFEGAYALDVATAVVRIVVLVSVLLVLAISGEFRGHARKSEFVVLLLLSALGTIVLAGANDLLLLVAAFLLASVPLYALTGFAKDSPGTEATMKYYLLSALAGTVMLFGVMAVFGVGGSTGYARLAETLPTTPAAAVAAGAVLVLAGPMFKAGAVPVHFWVPDVTQGARPPVSALVTTIPKIGALVAVYRLVAAVLAPTALNWPLLVAVVAAATMTLGNLAAFFQDNVRRLLAYSTISQVGYLLMAVAAAGASTLALPSLLLYLTAYAVTNLGAFAVVAALPNAETLTDYRGLVRRHPWLAISLVVCLLGLVGTPPTGVFAGKLTVFTAAFDAGFGWLVAVAIANTVASLFYYLRWIAPAVRPEPLTLPTNHGAAGAAAVAAAVSLALGPLAGLVLAPLGHPLTLLP</sequence>
<dbReference type="RefSeq" id="WP_005456434.1">
    <property type="nucleotide sequence ID" value="NZ_CM001440.1"/>
</dbReference>
<feature type="transmembrane region" description="Helical" evidence="5">
    <location>
        <begin position="201"/>
        <end position="226"/>
    </location>
</feature>
<comment type="similarity">
    <text evidence="5">Belongs to the complex I subunit 2 family.</text>
</comment>
<keyword evidence="5" id="KW-0520">NAD</keyword>
<dbReference type="GO" id="GO:0005886">
    <property type="term" value="C:plasma membrane"/>
    <property type="evidence" value="ECO:0007669"/>
    <property type="project" value="UniProtKB-SubCell"/>
</dbReference>
<dbReference type="GO" id="GO:0012505">
    <property type="term" value="C:endomembrane system"/>
    <property type="evidence" value="ECO:0007669"/>
    <property type="project" value="UniProtKB-SubCell"/>
</dbReference>
<evidence type="ECO:0000256" key="4">
    <source>
        <dbReference type="ARBA" id="ARBA00023136"/>
    </source>
</evidence>
<dbReference type="STRING" id="882082.SaccyDRAFT_2449"/>
<dbReference type="EC" id="7.1.1.-" evidence="5"/>
<keyword evidence="5" id="KW-0813">Transport</keyword>
<evidence type="ECO:0000259" key="7">
    <source>
        <dbReference type="Pfam" id="PF00361"/>
    </source>
</evidence>
<evidence type="ECO:0000256" key="3">
    <source>
        <dbReference type="ARBA" id="ARBA00022989"/>
    </source>
</evidence>
<evidence type="ECO:0000313" key="9">
    <source>
        <dbReference type="Proteomes" id="UP000002791"/>
    </source>
</evidence>
<dbReference type="PRINTS" id="PR01434">
    <property type="entry name" value="NADHDHGNASE5"/>
</dbReference>
<dbReference type="HAMAP" id="MF_00445">
    <property type="entry name" value="NDH1_NuoN_1"/>
    <property type="match status" value="1"/>
</dbReference>